<dbReference type="InterPro" id="IPR049892">
    <property type="entry name" value="AA9"/>
</dbReference>
<dbReference type="EC" id="1.14.99.56" evidence="15"/>
<dbReference type="GO" id="GO:0030245">
    <property type="term" value="P:cellulose catabolic process"/>
    <property type="evidence" value="ECO:0007669"/>
    <property type="project" value="UniProtKB-UniRule"/>
</dbReference>
<comment type="similarity">
    <text evidence="13">Belongs to the polysaccharide monooxygenase AA9 family.</text>
</comment>
<keyword evidence="11 15" id="KW-0119">Carbohydrate metabolism</keyword>
<sequence>MLFRAGVLAASFVASVSAHATFQQLWINNVDFGGSCVRTPQSNNPVASVTTNDIICNASPSAAANTCAVKAGDTLTVEMHQQAGDRSCVNEAIGGAHYGPVIVYMAPVANASTALATGQKWFKVAEAGLPSSSPDYWATQVLNDNCGHFTFKLPSDIPSGDYLLRAEVIALHVASQPGGAQFYMSCYQISVSGGGSATPSPMVAFPGAYSASDPGILINIYTQLNSYTIPGPAPFATVSPTVATTPFPTTATMNTATLPKTGFTTLPGAAAPTSAPVPTGSPSSPAQPITPVTPTGTASAPAATQTKFGQCGGQGFTGPTTCAAGSTCKASSVYYSQCL</sequence>
<dbReference type="EMBL" id="KV425993">
    <property type="protein sequence ID" value="KZV93262.1"/>
    <property type="molecule type" value="Genomic_DNA"/>
</dbReference>
<name>A0A165IDM0_EXIGL</name>
<keyword evidence="8" id="KW-0186">Copper</keyword>
<keyword evidence="3 15" id="KW-0964">Secreted</keyword>
<gene>
    <name evidence="19" type="ORF">EXIGLDRAFT_768270</name>
</gene>
<dbReference type="GO" id="GO:0008810">
    <property type="term" value="F:cellulase activity"/>
    <property type="evidence" value="ECO:0007669"/>
    <property type="project" value="UniProtKB-UniRule"/>
</dbReference>
<dbReference type="PANTHER" id="PTHR33353:SF9">
    <property type="entry name" value="ENDOGLUCANASE II"/>
    <property type="match status" value="1"/>
</dbReference>
<dbReference type="STRING" id="1314781.A0A165IDM0"/>
<dbReference type="InParanoid" id="A0A165IDM0"/>
<dbReference type="CDD" id="cd21175">
    <property type="entry name" value="LPMO_AA9"/>
    <property type="match status" value="1"/>
</dbReference>
<dbReference type="GO" id="GO:0005576">
    <property type="term" value="C:extracellular region"/>
    <property type="evidence" value="ECO:0007669"/>
    <property type="project" value="UniProtKB-SubCell"/>
</dbReference>
<comment type="subcellular location">
    <subcellularLocation>
        <location evidence="2 15">Secreted</location>
    </subcellularLocation>
</comment>
<evidence type="ECO:0000256" key="11">
    <source>
        <dbReference type="ARBA" id="ARBA00023277"/>
    </source>
</evidence>
<evidence type="ECO:0000256" key="9">
    <source>
        <dbReference type="ARBA" id="ARBA00023033"/>
    </source>
</evidence>
<comment type="domain">
    <text evidence="15">Has a modular structure: an endo-beta-1,4-glucanase catalytic module at the N-terminus, a linker rich in serines and threonines, and a C-terminal carbohydrate-binding module (CBM).</text>
</comment>
<comment type="catalytic activity">
    <reaction evidence="14 15">
        <text>[(1-&gt;4)-beta-D-glucosyl]n+m + reduced acceptor + O2 = 4-dehydro-beta-D-glucosyl-[(1-&gt;4)-beta-D-glucosyl]n-1 + [(1-&gt;4)-beta-D-glucosyl]m + acceptor + H2O.</text>
        <dbReference type="EC" id="1.14.99.56"/>
    </reaction>
</comment>
<dbReference type="InterPro" id="IPR005103">
    <property type="entry name" value="AA9_LPMO"/>
</dbReference>
<keyword evidence="6 15" id="KW-0136">Cellulose degradation</keyword>
<dbReference type="AlphaFoldDB" id="A0A165IDM0"/>
<evidence type="ECO:0000256" key="6">
    <source>
        <dbReference type="ARBA" id="ARBA00023001"/>
    </source>
</evidence>
<comment type="cofactor">
    <cofactor evidence="1">
        <name>Cu(2+)</name>
        <dbReference type="ChEBI" id="CHEBI:29036"/>
    </cofactor>
</comment>
<dbReference type="Proteomes" id="UP000077266">
    <property type="component" value="Unassembled WGS sequence"/>
</dbReference>
<evidence type="ECO:0000313" key="20">
    <source>
        <dbReference type="Proteomes" id="UP000077266"/>
    </source>
</evidence>
<dbReference type="Gene3D" id="2.70.50.70">
    <property type="match status" value="1"/>
</dbReference>
<evidence type="ECO:0000313" key="19">
    <source>
        <dbReference type="EMBL" id="KZV93262.1"/>
    </source>
</evidence>
<evidence type="ECO:0000256" key="10">
    <source>
        <dbReference type="ARBA" id="ARBA00023157"/>
    </source>
</evidence>
<dbReference type="OrthoDB" id="3238762at2759"/>
<comment type="function">
    <text evidence="15">Lytic polysaccharide monooxygenase (LMPO) that depolymerizes crystalline and amorphous polysaccharides via the oxidation of scissile alpha- or beta-(1-4)-glycosidic bonds, yielding C1 and/or C4 oxidation products. Catalysis by LPMOs requires the reduction of the active-site copper from Cu(II) to Cu(I) by a reducing agent and H(2)O(2) or O(2) as a cosubstrate.</text>
</comment>
<keyword evidence="7" id="KW-0560">Oxidoreductase</keyword>
<dbReference type="PROSITE" id="PS51164">
    <property type="entry name" value="CBM1_2"/>
    <property type="match status" value="1"/>
</dbReference>
<dbReference type="GO" id="GO:0046872">
    <property type="term" value="F:metal ion binding"/>
    <property type="evidence" value="ECO:0007669"/>
    <property type="project" value="UniProtKB-KW"/>
</dbReference>
<evidence type="ECO:0000256" key="2">
    <source>
        <dbReference type="ARBA" id="ARBA00004613"/>
    </source>
</evidence>
<dbReference type="SMART" id="SM00236">
    <property type="entry name" value="fCBD"/>
    <property type="match status" value="1"/>
</dbReference>
<dbReference type="PROSITE" id="PS00562">
    <property type="entry name" value="CBM1_1"/>
    <property type="match status" value="1"/>
</dbReference>
<evidence type="ECO:0000256" key="17">
    <source>
        <dbReference type="SAM" id="SignalP"/>
    </source>
</evidence>
<feature type="signal peptide" evidence="17">
    <location>
        <begin position="1"/>
        <end position="18"/>
    </location>
</feature>
<evidence type="ECO:0000256" key="1">
    <source>
        <dbReference type="ARBA" id="ARBA00001973"/>
    </source>
</evidence>
<keyword evidence="10 15" id="KW-1015">Disulfide bond</keyword>
<dbReference type="InterPro" id="IPR035971">
    <property type="entry name" value="CBD_sf"/>
</dbReference>
<protein>
    <recommendedName>
        <fullName evidence="15">AA9 family lytic polysaccharide monooxygenase</fullName>
        <ecNumber evidence="15">1.14.99.56</ecNumber>
    </recommendedName>
    <alternativeName>
        <fullName evidence="15">Endo-beta-1,4-glucanase</fullName>
    </alternativeName>
    <alternativeName>
        <fullName evidence="15">Glycosyl hydrolase 61 family protein</fullName>
    </alternativeName>
</protein>
<feature type="domain" description="CBM1" evidence="18">
    <location>
        <begin position="303"/>
        <end position="339"/>
    </location>
</feature>
<evidence type="ECO:0000256" key="13">
    <source>
        <dbReference type="ARBA" id="ARBA00044502"/>
    </source>
</evidence>
<evidence type="ECO:0000256" key="7">
    <source>
        <dbReference type="ARBA" id="ARBA00023002"/>
    </source>
</evidence>
<proteinExistence type="inferred from homology"/>
<evidence type="ECO:0000259" key="18">
    <source>
        <dbReference type="PROSITE" id="PS51164"/>
    </source>
</evidence>
<keyword evidence="4" id="KW-0479">Metal-binding</keyword>
<feature type="region of interest" description="Disordered" evidence="16">
    <location>
        <begin position="265"/>
        <end position="301"/>
    </location>
</feature>
<evidence type="ECO:0000256" key="8">
    <source>
        <dbReference type="ARBA" id="ARBA00023008"/>
    </source>
</evidence>
<evidence type="ECO:0000256" key="5">
    <source>
        <dbReference type="ARBA" id="ARBA00022729"/>
    </source>
</evidence>
<keyword evidence="20" id="KW-1185">Reference proteome</keyword>
<feature type="chain" id="PRO_5007859234" description="AA9 family lytic polysaccharide monooxygenase" evidence="17">
    <location>
        <begin position="19"/>
        <end position="339"/>
    </location>
</feature>
<dbReference type="Pfam" id="PF03443">
    <property type="entry name" value="AA9"/>
    <property type="match status" value="1"/>
</dbReference>
<accession>A0A165IDM0</accession>
<feature type="compositionally biased region" description="Low complexity" evidence="16">
    <location>
        <begin position="290"/>
        <end position="301"/>
    </location>
</feature>
<dbReference type="GO" id="GO:0004497">
    <property type="term" value="F:monooxygenase activity"/>
    <property type="evidence" value="ECO:0007669"/>
    <property type="project" value="UniProtKB-KW"/>
</dbReference>
<evidence type="ECO:0000256" key="14">
    <source>
        <dbReference type="ARBA" id="ARBA00045077"/>
    </source>
</evidence>
<evidence type="ECO:0000256" key="15">
    <source>
        <dbReference type="RuleBase" id="RU368122"/>
    </source>
</evidence>
<organism evidence="19 20">
    <name type="scientific">Exidia glandulosa HHB12029</name>
    <dbReference type="NCBI Taxonomy" id="1314781"/>
    <lineage>
        <taxon>Eukaryota</taxon>
        <taxon>Fungi</taxon>
        <taxon>Dikarya</taxon>
        <taxon>Basidiomycota</taxon>
        <taxon>Agaricomycotina</taxon>
        <taxon>Agaricomycetes</taxon>
        <taxon>Auriculariales</taxon>
        <taxon>Exidiaceae</taxon>
        <taxon>Exidia</taxon>
    </lineage>
</organism>
<evidence type="ECO:0000256" key="3">
    <source>
        <dbReference type="ARBA" id="ARBA00022525"/>
    </source>
</evidence>
<dbReference type="GO" id="GO:0030248">
    <property type="term" value="F:cellulose binding"/>
    <property type="evidence" value="ECO:0007669"/>
    <property type="project" value="UniProtKB-UniRule"/>
</dbReference>
<keyword evidence="12 15" id="KW-0624">Polysaccharide degradation</keyword>
<keyword evidence="5 17" id="KW-0732">Signal</keyword>
<dbReference type="InterPro" id="IPR000254">
    <property type="entry name" value="CBD"/>
</dbReference>
<dbReference type="PANTHER" id="PTHR33353">
    <property type="entry name" value="PUTATIVE (AFU_ORTHOLOGUE AFUA_1G12560)-RELATED"/>
    <property type="match status" value="1"/>
</dbReference>
<dbReference type="Pfam" id="PF00734">
    <property type="entry name" value="CBM_1"/>
    <property type="match status" value="1"/>
</dbReference>
<keyword evidence="9" id="KW-0503">Monooxygenase</keyword>
<dbReference type="SUPFAM" id="SSF57180">
    <property type="entry name" value="Cellulose-binding domain"/>
    <property type="match status" value="1"/>
</dbReference>
<evidence type="ECO:0000256" key="16">
    <source>
        <dbReference type="SAM" id="MobiDB-lite"/>
    </source>
</evidence>
<reference evidence="19 20" key="1">
    <citation type="journal article" date="2016" name="Mol. Biol. Evol.">
        <title>Comparative Genomics of Early-Diverging Mushroom-Forming Fungi Provides Insights into the Origins of Lignocellulose Decay Capabilities.</title>
        <authorList>
            <person name="Nagy L.G."/>
            <person name="Riley R."/>
            <person name="Tritt A."/>
            <person name="Adam C."/>
            <person name="Daum C."/>
            <person name="Floudas D."/>
            <person name="Sun H."/>
            <person name="Yadav J.S."/>
            <person name="Pangilinan J."/>
            <person name="Larsson K.H."/>
            <person name="Matsuura K."/>
            <person name="Barry K."/>
            <person name="Labutti K."/>
            <person name="Kuo R."/>
            <person name="Ohm R.A."/>
            <person name="Bhattacharya S.S."/>
            <person name="Shirouzu T."/>
            <person name="Yoshinaga Y."/>
            <person name="Martin F.M."/>
            <person name="Grigoriev I.V."/>
            <person name="Hibbett D.S."/>
        </authorList>
    </citation>
    <scope>NUCLEOTIDE SEQUENCE [LARGE SCALE GENOMIC DNA]</scope>
    <source>
        <strain evidence="19 20">HHB12029</strain>
    </source>
</reference>
<evidence type="ECO:0000256" key="12">
    <source>
        <dbReference type="ARBA" id="ARBA00023326"/>
    </source>
</evidence>
<evidence type="ECO:0000256" key="4">
    <source>
        <dbReference type="ARBA" id="ARBA00022723"/>
    </source>
</evidence>